<dbReference type="AlphaFoldDB" id="A0AAD2FWF8"/>
<dbReference type="EMBL" id="CAKOGP040001869">
    <property type="protein sequence ID" value="CAJ1954721.1"/>
    <property type="molecule type" value="Genomic_DNA"/>
</dbReference>
<reference evidence="2" key="1">
    <citation type="submission" date="2023-08" db="EMBL/GenBank/DDBJ databases">
        <authorList>
            <person name="Audoor S."/>
            <person name="Bilcke G."/>
        </authorList>
    </citation>
    <scope>NUCLEOTIDE SEQUENCE</scope>
</reference>
<gene>
    <name evidence="2" type="ORF">CYCCA115_LOCUS15313</name>
</gene>
<organism evidence="2 3">
    <name type="scientific">Cylindrotheca closterium</name>
    <dbReference type="NCBI Taxonomy" id="2856"/>
    <lineage>
        <taxon>Eukaryota</taxon>
        <taxon>Sar</taxon>
        <taxon>Stramenopiles</taxon>
        <taxon>Ochrophyta</taxon>
        <taxon>Bacillariophyta</taxon>
        <taxon>Bacillariophyceae</taxon>
        <taxon>Bacillariophycidae</taxon>
        <taxon>Bacillariales</taxon>
        <taxon>Bacillariaceae</taxon>
        <taxon>Cylindrotheca</taxon>
    </lineage>
</organism>
<accession>A0AAD2FWF8</accession>
<feature type="compositionally biased region" description="Acidic residues" evidence="1">
    <location>
        <begin position="275"/>
        <end position="284"/>
    </location>
</feature>
<feature type="region of interest" description="Disordered" evidence="1">
    <location>
        <begin position="202"/>
        <end position="284"/>
    </location>
</feature>
<name>A0AAD2FWF8_9STRA</name>
<feature type="region of interest" description="Disordered" evidence="1">
    <location>
        <begin position="1"/>
        <end position="44"/>
    </location>
</feature>
<evidence type="ECO:0000313" key="2">
    <source>
        <dbReference type="EMBL" id="CAJ1954721.1"/>
    </source>
</evidence>
<dbReference type="Proteomes" id="UP001295423">
    <property type="component" value="Unassembled WGS sequence"/>
</dbReference>
<sequence>MGKRRSKTAKQKQANAKKKNGKKTSLGGVAVSKGMTSKFQQQTKSSAILSVEVSNKNNYGNAANGKKITEASLRQKLKAKTKKVFMPTPAKTAGALPSTGGEKKSSLKGDEQAEFKRQLASLQERQMAAQKKKPSKKGGALSFGFQEATFSFQKTPHQMLQETTRRMETMTGVGQQGIGSFSSTPIRTNQSWAVAIKEPTSPIAHKNPFDALGGDTDDWGDEDNNQWMQQPKQQKQEGQKQGAASLFSMAPPTFSLLPTITPTPATSPHPNRFGEEEEEIDPDL</sequence>
<evidence type="ECO:0000313" key="3">
    <source>
        <dbReference type="Proteomes" id="UP001295423"/>
    </source>
</evidence>
<keyword evidence="3" id="KW-1185">Reference proteome</keyword>
<feature type="compositionally biased region" description="Acidic residues" evidence="1">
    <location>
        <begin position="215"/>
        <end position="224"/>
    </location>
</feature>
<feature type="compositionally biased region" description="Basic residues" evidence="1">
    <location>
        <begin position="1"/>
        <end position="22"/>
    </location>
</feature>
<protein>
    <submittedName>
        <fullName evidence="2">Uncharacterized protein</fullName>
    </submittedName>
</protein>
<evidence type="ECO:0000256" key="1">
    <source>
        <dbReference type="SAM" id="MobiDB-lite"/>
    </source>
</evidence>
<feature type="compositionally biased region" description="Basic and acidic residues" evidence="1">
    <location>
        <begin position="101"/>
        <end position="117"/>
    </location>
</feature>
<proteinExistence type="predicted"/>
<comment type="caution">
    <text evidence="2">The sequence shown here is derived from an EMBL/GenBank/DDBJ whole genome shotgun (WGS) entry which is preliminary data.</text>
</comment>
<feature type="compositionally biased region" description="Polar residues" evidence="1">
    <location>
        <begin position="34"/>
        <end position="44"/>
    </location>
</feature>
<feature type="region of interest" description="Disordered" evidence="1">
    <location>
        <begin position="80"/>
        <end position="140"/>
    </location>
</feature>
<feature type="compositionally biased region" description="Polar residues" evidence="1">
    <location>
        <begin position="256"/>
        <end position="269"/>
    </location>
</feature>